<protein>
    <submittedName>
        <fullName evidence="1">Uncharacterized protein</fullName>
    </submittedName>
</protein>
<sequence length="246" mass="28236">MTSLRLGDNSSFPSYVEILEYLHKYATHFDVSKFVKFNSKVGEIHYLGDGDHTTHNTRVWEAPMWPSCLGGCRTLLSLWWFLLASTPTYPKNKGPEIFNGKLDRKGAHELLKGNKVAVVGYKKSAMECAIHRLMLDLLKGAKGQPCTMVIGTLHWTIPSYWIWGLPFFLFYSTRSSQFLYQRPNPNLFGAFLCLSLSPLRKEISKFIESYLVWKLPLEKDGLKPDRPFVEDYASCQIISSIRQTKE</sequence>
<gene>
    <name evidence="1" type="ORF">L6164_015656</name>
</gene>
<proteinExistence type="predicted"/>
<accession>A0ACB9NMK1</accession>
<evidence type="ECO:0000313" key="2">
    <source>
        <dbReference type="Proteomes" id="UP000828941"/>
    </source>
</evidence>
<name>A0ACB9NMK1_BAUVA</name>
<organism evidence="1 2">
    <name type="scientific">Bauhinia variegata</name>
    <name type="common">Purple orchid tree</name>
    <name type="synonym">Phanera variegata</name>
    <dbReference type="NCBI Taxonomy" id="167791"/>
    <lineage>
        <taxon>Eukaryota</taxon>
        <taxon>Viridiplantae</taxon>
        <taxon>Streptophyta</taxon>
        <taxon>Embryophyta</taxon>
        <taxon>Tracheophyta</taxon>
        <taxon>Spermatophyta</taxon>
        <taxon>Magnoliopsida</taxon>
        <taxon>eudicotyledons</taxon>
        <taxon>Gunneridae</taxon>
        <taxon>Pentapetalae</taxon>
        <taxon>rosids</taxon>
        <taxon>fabids</taxon>
        <taxon>Fabales</taxon>
        <taxon>Fabaceae</taxon>
        <taxon>Cercidoideae</taxon>
        <taxon>Cercideae</taxon>
        <taxon>Bauhiniinae</taxon>
        <taxon>Bauhinia</taxon>
    </lineage>
</organism>
<comment type="caution">
    <text evidence="1">The sequence shown here is derived from an EMBL/GenBank/DDBJ whole genome shotgun (WGS) entry which is preliminary data.</text>
</comment>
<dbReference type="Proteomes" id="UP000828941">
    <property type="component" value="Chromosome 6"/>
</dbReference>
<keyword evidence="2" id="KW-1185">Reference proteome</keyword>
<reference evidence="1 2" key="1">
    <citation type="journal article" date="2022" name="DNA Res.">
        <title>Chromosomal-level genome assembly of the orchid tree Bauhinia variegata (Leguminosae; Cercidoideae) supports the allotetraploid origin hypothesis of Bauhinia.</title>
        <authorList>
            <person name="Zhong Y."/>
            <person name="Chen Y."/>
            <person name="Zheng D."/>
            <person name="Pang J."/>
            <person name="Liu Y."/>
            <person name="Luo S."/>
            <person name="Meng S."/>
            <person name="Qian L."/>
            <person name="Wei D."/>
            <person name="Dai S."/>
            <person name="Zhou R."/>
        </authorList>
    </citation>
    <scope>NUCLEOTIDE SEQUENCE [LARGE SCALE GENOMIC DNA]</scope>
    <source>
        <strain evidence="1">BV-YZ2020</strain>
    </source>
</reference>
<evidence type="ECO:0000313" key="1">
    <source>
        <dbReference type="EMBL" id="KAI4337211.1"/>
    </source>
</evidence>
<dbReference type="EMBL" id="CM039431">
    <property type="protein sequence ID" value="KAI4337211.1"/>
    <property type="molecule type" value="Genomic_DNA"/>
</dbReference>